<dbReference type="GO" id="GO:0005886">
    <property type="term" value="C:plasma membrane"/>
    <property type="evidence" value="ECO:0007669"/>
    <property type="project" value="TreeGrafter"/>
</dbReference>
<dbReference type="PANTHER" id="PTHR12286">
    <property type="entry name" value="SACCHAROPINE DEHYDROGENASE-LIKE OXIDOREDUCTASE"/>
    <property type="match status" value="1"/>
</dbReference>
<protein>
    <submittedName>
        <fullName evidence="4">Saccharopine dehydrogenase</fullName>
    </submittedName>
</protein>
<dbReference type="OrthoDB" id="10268090at2759"/>
<organism evidence="4 5">
    <name type="scientific">Paraphaeosphaeria sporulosa</name>
    <dbReference type="NCBI Taxonomy" id="1460663"/>
    <lineage>
        <taxon>Eukaryota</taxon>
        <taxon>Fungi</taxon>
        <taxon>Dikarya</taxon>
        <taxon>Ascomycota</taxon>
        <taxon>Pezizomycotina</taxon>
        <taxon>Dothideomycetes</taxon>
        <taxon>Pleosporomycetidae</taxon>
        <taxon>Pleosporales</taxon>
        <taxon>Massarineae</taxon>
        <taxon>Didymosphaeriaceae</taxon>
        <taxon>Paraphaeosphaeria</taxon>
    </lineage>
</organism>
<dbReference type="Pfam" id="PF03435">
    <property type="entry name" value="Sacchrp_dh_NADP"/>
    <property type="match status" value="1"/>
</dbReference>
<feature type="transmembrane region" description="Helical" evidence="2">
    <location>
        <begin position="293"/>
        <end position="315"/>
    </location>
</feature>
<dbReference type="EMBL" id="KV441562">
    <property type="protein sequence ID" value="OAF99237.1"/>
    <property type="molecule type" value="Genomic_DNA"/>
</dbReference>
<sequence length="428" mass="46692">MAQSRQYELVLFGATGYTGKLTAEWISQHLPIDLKWAIAGRNANKLQDVIEELKRLCPDRKQPDIETCELKEDQLTSLALKTRLIITTVGPFMFYGEPVLAACAKTGTHYLDCTGEVPWIHSMIPKYHDQAKSTGAIIIPECGLDSVPADILAYALTSHVRKTLNAGTANVNMSFFAGKSGFSGGTAHTILQLFENFGMKELGDAMKPWSLSPVQPTNPARSPKGSLLHRLFGLVNIPEIGGIQTTWLMASVDRCITHRSWGLYESSAKSTSTPSLSYGPRFNFNEYMRAKSLIAGLAVNVGMALFGLAFAFPLSRWILSPLVKRFVLPQPGEGPSRESMKKDFMDYKAVAIADTDRQEKVHGTLHIPHGGYVATAQTLSAAALVILRGRLENTEAGRLGGGILTPATLGQPFVEKLDEFGIKIEVGV</sequence>
<keyword evidence="5" id="KW-1185">Reference proteome</keyword>
<evidence type="ECO:0000259" key="3">
    <source>
        <dbReference type="Pfam" id="PF03435"/>
    </source>
</evidence>
<evidence type="ECO:0000313" key="4">
    <source>
        <dbReference type="EMBL" id="OAF99237.1"/>
    </source>
</evidence>
<dbReference type="InParanoid" id="A0A177BXJ6"/>
<keyword evidence="2" id="KW-1133">Transmembrane helix</keyword>
<evidence type="ECO:0000256" key="1">
    <source>
        <dbReference type="ARBA" id="ARBA00038048"/>
    </source>
</evidence>
<gene>
    <name evidence="4" type="ORF">CC84DRAFT_1264248</name>
</gene>
<dbReference type="InterPro" id="IPR036291">
    <property type="entry name" value="NAD(P)-bd_dom_sf"/>
</dbReference>
<dbReference type="GeneID" id="28768783"/>
<dbReference type="InterPro" id="IPR005097">
    <property type="entry name" value="Sacchrp_dh_NADP-bd"/>
</dbReference>
<dbReference type="InterPro" id="IPR051276">
    <property type="entry name" value="Saccharopine_DH-like_oxidrdct"/>
</dbReference>
<accession>A0A177BXJ6</accession>
<keyword evidence="2" id="KW-0472">Membrane</keyword>
<reference evidence="4 5" key="1">
    <citation type="submission" date="2016-05" db="EMBL/GenBank/DDBJ databases">
        <title>Comparative analysis of secretome profiles of manganese(II)-oxidizing ascomycete fungi.</title>
        <authorList>
            <consortium name="DOE Joint Genome Institute"/>
            <person name="Zeiner C.A."/>
            <person name="Purvine S.O."/>
            <person name="Zink E.M."/>
            <person name="Wu S."/>
            <person name="Pasa-Tolic L."/>
            <person name="Chaput D.L."/>
            <person name="Haridas S."/>
            <person name="Grigoriev I.V."/>
            <person name="Santelli C.M."/>
            <person name="Hansel C.M."/>
        </authorList>
    </citation>
    <scope>NUCLEOTIDE SEQUENCE [LARGE SCALE GENOMIC DNA]</scope>
    <source>
        <strain evidence="4 5">AP3s5-JAC2a</strain>
    </source>
</reference>
<keyword evidence="2" id="KW-0812">Transmembrane</keyword>
<dbReference type="Proteomes" id="UP000077069">
    <property type="component" value="Unassembled WGS sequence"/>
</dbReference>
<dbReference type="AlphaFoldDB" id="A0A177BXJ6"/>
<name>A0A177BXJ6_9PLEO</name>
<feature type="domain" description="Saccharopine dehydrogenase NADP binding" evidence="3">
    <location>
        <begin position="10"/>
        <end position="139"/>
    </location>
</feature>
<dbReference type="RefSeq" id="XP_018029603.1">
    <property type="nucleotide sequence ID" value="XM_018185297.1"/>
</dbReference>
<dbReference type="PANTHER" id="PTHR12286:SF5">
    <property type="entry name" value="SACCHAROPINE DEHYDROGENASE-LIKE OXIDOREDUCTASE"/>
    <property type="match status" value="1"/>
</dbReference>
<dbReference type="SUPFAM" id="SSF51735">
    <property type="entry name" value="NAD(P)-binding Rossmann-fold domains"/>
    <property type="match status" value="1"/>
</dbReference>
<comment type="similarity">
    <text evidence="1">Belongs to the saccharopine dehydrogenase family.</text>
</comment>
<dbReference type="GO" id="GO:0005739">
    <property type="term" value="C:mitochondrion"/>
    <property type="evidence" value="ECO:0007669"/>
    <property type="project" value="TreeGrafter"/>
</dbReference>
<dbReference type="Gene3D" id="3.40.50.720">
    <property type="entry name" value="NAD(P)-binding Rossmann-like Domain"/>
    <property type="match status" value="1"/>
</dbReference>
<dbReference type="GO" id="GO:0009247">
    <property type="term" value="P:glycolipid biosynthetic process"/>
    <property type="evidence" value="ECO:0007669"/>
    <property type="project" value="TreeGrafter"/>
</dbReference>
<evidence type="ECO:0000256" key="2">
    <source>
        <dbReference type="SAM" id="Phobius"/>
    </source>
</evidence>
<evidence type="ECO:0000313" key="5">
    <source>
        <dbReference type="Proteomes" id="UP000077069"/>
    </source>
</evidence>
<proteinExistence type="inferred from homology"/>
<dbReference type="GO" id="GO:0005811">
    <property type="term" value="C:lipid droplet"/>
    <property type="evidence" value="ECO:0007669"/>
    <property type="project" value="TreeGrafter"/>
</dbReference>